<keyword evidence="2" id="KW-0012">Acyltransferase</keyword>
<dbReference type="Gene3D" id="3.40.630.30">
    <property type="match status" value="1"/>
</dbReference>
<dbReference type="EMBL" id="CP049740">
    <property type="protein sequence ID" value="QII81570.1"/>
    <property type="molecule type" value="Genomic_DNA"/>
</dbReference>
<dbReference type="Pfam" id="PF00583">
    <property type="entry name" value="Acetyltransf_1"/>
    <property type="match status" value="1"/>
</dbReference>
<dbReference type="InterPro" id="IPR016181">
    <property type="entry name" value="Acyl_CoA_acyltransferase"/>
</dbReference>
<keyword evidence="1 4" id="KW-0808">Transferase</keyword>
<reference evidence="4 5" key="1">
    <citation type="journal article" date="2017" name="Int. J. Syst. Evol. Microbiol.">
        <title>Jeotgalibaca porci sp. nov. and Jeotgalibaca arthritidis sp. nov., isolated from pigs, and emended description of the genus Jeotgalibaca.</title>
        <authorList>
            <person name="Zamora L."/>
            <person name="Perez-Sancho M."/>
            <person name="Dominguez L."/>
            <person name="Fernandez-Garayzabal J.F."/>
            <person name="Vela A.I."/>
        </authorList>
    </citation>
    <scope>NUCLEOTIDE SEQUENCE [LARGE SCALE GENOMIC DNA]</scope>
    <source>
        <strain evidence="4 5">CECT 9157</strain>
    </source>
</reference>
<evidence type="ECO:0000259" key="3">
    <source>
        <dbReference type="PROSITE" id="PS51186"/>
    </source>
</evidence>
<dbReference type="CDD" id="cd04301">
    <property type="entry name" value="NAT_SF"/>
    <property type="match status" value="1"/>
</dbReference>
<dbReference type="InterPro" id="IPR050832">
    <property type="entry name" value="Bact_Acetyltransf"/>
</dbReference>
<dbReference type="SUPFAM" id="SSF55729">
    <property type="entry name" value="Acyl-CoA N-acyltransferases (Nat)"/>
    <property type="match status" value="1"/>
</dbReference>
<dbReference type="RefSeq" id="WP_166161263.1">
    <property type="nucleotide sequence ID" value="NZ_CP049740.1"/>
</dbReference>
<dbReference type="GO" id="GO:0016747">
    <property type="term" value="F:acyltransferase activity, transferring groups other than amino-acyl groups"/>
    <property type="evidence" value="ECO:0007669"/>
    <property type="project" value="InterPro"/>
</dbReference>
<organism evidence="4 5">
    <name type="scientific">Jeotgalibaca arthritidis</name>
    <dbReference type="NCBI Taxonomy" id="1868794"/>
    <lineage>
        <taxon>Bacteria</taxon>
        <taxon>Bacillati</taxon>
        <taxon>Bacillota</taxon>
        <taxon>Bacilli</taxon>
        <taxon>Lactobacillales</taxon>
        <taxon>Carnobacteriaceae</taxon>
        <taxon>Jeotgalibaca</taxon>
    </lineage>
</organism>
<evidence type="ECO:0000256" key="2">
    <source>
        <dbReference type="ARBA" id="ARBA00023315"/>
    </source>
</evidence>
<feature type="domain" description="N-acetyltransferase" evidence="3">
    <location>
        <begin position="7"/>
        <end position="162"/>
    </location>
</feature>
<keyword evidence="5" id="KW-1185">Reference proteome</keyword>
<protein>
    <submittedName>
        <fullName evidence="4">GNAT family N-acetyltransferase</fullName>
    </submittedName>
</protein>
<gene>
    <name evidence="4" type="ORF">G7057_03145</name>
</gene>
<proteinExistence type="predicted"/>
<dbReference type="InterPro" id="IPR000182">
    <property type="entry name" value="GNAT_dom"/>
</dbReference>
<evidence type="ECO:0000313" key="4">
    <source>
        <dbReference type="EMBL" id="QII81570.1"/>
    </source>
</evidence>
<evidence type="ECO:0000313" key="5">
    <source>
        <dbReference type="Proteomes" id="UP000501451"/>
    </source>
</evidence>
<dbReference type="AlphaFoldDB" id="A0A6G7K8J3"/>
<evidence type="ECO:0000256" key="1">
    <source>
        <dbReference type="ARBA" id="ARBA00022679"/>
    </source>
</evidence>
<dbReference type="PANTHER" id="PTHR43877:SF2">
    <property type="entry name" value="AMINOALKYLPHOSPHONATE N-ACETYLTRANSFERASE-RELATED"/>
    <property type="match status" value="1"/>
</dbReference>
<dbReference type="Proteomes" id="UP000501451">
    <property type="component" value="Chromosome"/>
</dbReference>
<sequence length="166" mass="19145">MTEVTLVAVRDTLQAEDVAHLAEIIWNEHYLPILGQEQVAYMLKTFQSTERIIADIAENKSTYYIVEVDQDEIGYVALEWQEDTLFISKLYLLKRARGNGYAYQLMKKLIQQATDAKKSKLRLTVNKDNPSSIAFYEKVGFKQVDAVVSPIGNDFVMDDYIYDYII</sequence>
<dbReference type="KEGG" id="jar:G7057_03145"/>
<name>A0A6G7K8J3_9LACT</name>
<dbReference type="PANTHER" id="PTHR43877">
    <property type="entry name" value="AMINOALKYLPHOSPHONATE N-ACETYLTRANSFERASE-RELATED-RELATED"/>
    <property type="match status" value="1"/>
</dbReference>
<dbReference type="PROSITE" id="PS51186">
    <property type="entry name" value="GNAT"/>
    <property type="match status" value="1"/>
</dbReference>
<accession>A0A6G7K8J3</accession>